<dbReference type="Proteomes" id="UP000724149">
    <property type="component" value="Unassembled WGS sequence"/>
</dbReference>
<feature type="transmembrane region" description="Helical" evidence="1">
    <location>
        <begin position="66"/>
        <end position="83"/>
    </location>
</feature>
<keyword evidence="1" id="KW-0472">Membrane</keyword>
<keyword evidence="3" id="KW-1185">Reference proteome</keyword>
<evidence type="ECO:0000313" key="2">
    <source>
        <dbReference type="EMBL" id="MBM6923699.1"/>
    </source>
</evidence>
<proteinExistence type="predicted"/>
<accession>A0ABS2GQ68</accession>
<organism evidence="2 3">
    <name type="scientific">Hydrogenoanaerobacterium saccharovorans</name>
    <dbReference type="NCBI Taxonomy" id="474960"/>
    <lineage>
        <taxon>Bacteria</taxon>
        <taxon>Bacillati</taxon>
        <taxon>Bacillota</taxon>
        <taxon>Clostridia</taxon>
        <taxon>Eubacteriales</taxon>
        <taxon>Oscillospiraceae</taxon>
        <taxon>Hydrogenoanaerobacterium</taxon>
    </lineage>
</organism>
<feature type="transmembrane region" description="Helical" evidence="1">
    <location>
        <begin position="137"/>
        <end position="156"/>
    </location>
</feature>
<keyword evidence="1" id="KW-0812">Transmembrane</keyword>
<feature type="transmembrane region" description="Helical" evidence="1">
    <location>
        <begin position="89"/>
        <end position="110"/>
    </location>
</feature>
<sequence length="264" mass="29408">MEYKFVFQAVPEQEELFRQVSQGLEKLTEMYSREKLPGLWKVTDRLNRAQEGKAPISSGRRNFRRVMALVDWLLGIFALIPAVQSPRELGTLLAVGAAAFGVGAGMLWVLLPRTLGVLSLLISLPLIMGSLGNPDQLGNLLGLGVLLLLLGLAVLFSKFRRKENPYERAARDLLSHARDFQRDTQAEALLFLPEGIGYTVPEGVELSEPGLLDYSKLEAMVETADLWLMVAEQKGMILQKQEFQGDPDGFRTFLQEKGVRIIPV</sequence>
<evidence type="ECO:0008006" key="4">
    <source>
        <dbReference type="Google" id="ProtNLM"/>
    </source>
</evidence>
<name>A0ABS2GQ68_9FIRM</name>
<comment type="caution">
    <text evidence="2">The sequence shown here is derived from an EMBL/GenBank/DDBJ whole genome shotgun (WGS) entry which is preliminary data.</text>
</comment>
<reference evidence="2 3" key="1">
    <citation type="journal article" date="2021" name="Sci. Rep.">
        <title>The distribution of antibiotic resistance genes in chicken gut microbiota commensals.</title>
        <authorList>
            <person name="Juricova H."/>
            <person name="Matiasovicova J."/>
            <person name="Kubasova T."/>
            <person name="Cejkova D."/>
            <person name="Rychlik I."/>
        </authorList>
    </citation>
    <scope>NUCLEOTIDE SEQUENCE [LARGE SCALE GENOMIC DNA]</scope>
    <source>
        <strain evidence="2 3">An564</strain>
    </source>
</reference>
<dbReference type="EMBL" id="JACSNR010000008">
    <property type="protein sequence ID" value="MBM6923699.1"/>
    <property type="molecule type" value="Genomic_DNA"/>
</dbReference>
<evidence type="ECO:0000313" key="3">
    <source>
        <dbReference type="Proteomes" id="UP000724149"/>
    </source>
</evidence>
<gene>
    <name evidence="2" type="ORF">H9X81_08360</name>
</gene>
<dbReference type="RefSeq" id="WP_204721225.1">
    <property type="nucleotide sequence ID" value="NZ_JACSNR010000008.1"/>
</dbReference>
<feature type="transmembrane region" description="Helical" evidence="1">
    <location>
        <begin position="115"/>
        <end position="131"/>
    </location>
</feature>
<evidence type="ECO:0000256" key="1">
    <source>
        <dbReference type="SAM" id="Phobius"/>
    </source>
</evidence>
<protein>
    <recommendedName>
        <fullName evidence="4">YcxB-like protein</fullName>
    </recommendedName>
</protein>
<keyword evidence="1" id="KW-1133">Transmembrane helix</keyword>